<evidence type="ECO:0000256" key="1">
    <source>
        <dbReference type="ARBA" id="ARBA00004651"/>
    </source>
</evidence>
<dbReference type="Pfam" id="PF02653">
    <property type="entry name" value="BPD_transp_2"/>
    <property type="match status" value="1"/>
</dbReference>
<reference evidence="10 11" key="1">
    <citation type="submission" date="2019-06" db="EMBL/GenBank/DDBJ databases">
        <authorList>
            <person name="De-Chao Zhang Q."/>
        </authorList>
    </citation>
    <scope>NUCLEOTIDE SEQUENCE [LARGE SCALE GENOMIC DNA]</scope>
    <source>
        <strain evidence="10 11">KN1116</strain>
    </source>
</reference>
<dbReference type="AlphaFoldDB" id="A0A9E5JQV5"/>
<feature type="transmembrane region" description="Helical" evidence="9">
    <location>
        <begin position="145"/>
        <end position="167"/>
    </location>
</feature>
<evidence type="ECO:0000313" key="11">
    <source>
        <dbReference type="Proteomes" id="UP000818266"/>
    </source>
</evidence>
<dbReference type="GO" id="GO:0022857">
    <property type="term" value="F:transmembrane transporter activity"/>
    <property type="evidence" value="ECO:0007669"/>
    <property type="project" value="InterPro"/>
</dbReference>
<feature type="transmembrane region" description="Helical" evidence="9">
    <location>
        <begin position="321"/>
        <end position="340"/>
    </location>
</feature>
<dbReference type="EMBL" id="VIKT02000012">
    <property type="protein sequence ID" value="NHF63281.1"/>
    <property type="molecule type" value="Genomic_DNA"/>
</dbReference>
<evidence type="ECO:0000256" key="9">
    <source>
        <dbReference type="SAM" id="Phobius"/>
    </source>
</evidence>
<dbReference type="PANTHER" id="PTHR32196">
    <property type="entry name" value="ABC TRANSPORTER PERMEASE PROTEIN YPHD-RELATED-RELATED"/>
    <property type="match status" value="1"/>
</dbReference>
<dbReference type="InterPro" id="IPR001851">
    <property type="entry name" value="ABC_transp_permease"/>
</dbReference>
<dbReference type="GO" id="GO:0005886">
    <property type="term" value="C:plasma membrane"/>
    <property type="evidence" value="ECO:0007669"/>
    <property type="project" value="UniProtKB-SubCell"/>
</dbReference>
<dbReference type="CDD" id="cd06579">
    <property type="entry name" value="TM_PBP1_transp_AraH_like"/>
    <property type="match status" value="1"/>
</dbReference>
<evidence type="ECO:0000256" key="7">
    <source>
        <dbReference type="ARBA" id="ARBA00023136"/>
    </source>
</evidence>
<evidence type="ECO:0000256" key="5">
    <source>
        <dbReference type="ARBA" id="ARBA00022692"/>
    </source>
</evidence>
<comment type="subcellular location">
    <subcellularLocation>
        <location evidence="1">Cell membrane</location>
        <topology evidence="1">Multi-pass membrane protein</topology>
    </subcellularLocation>
</comment>
<sequence length="385" mass="39691">MTTTTTTTTAIITQRKTRSIGKILIEGRAFLALILIIAVFSMLSPNYLTVSNLLIMASHVAIFAILGLGMLMVILNGGIDLSVGSTLSFSAIIGGFLIQDGLSLTIFGVVLYPSIPVVVIISCAMGALVGLVNGILVAKFKVAPFVATLGMLYVVRGIALLMTNGLTVNNLSGNPELGNTGFDWLGFNRLLGIPIGVIIMGIIALILGFVLSRSTFGRWLYASGGNERAAELSGVPVKAVTVWVYVISGICASVAGLILSSTLTSASPTAGNTYELTAIAVVVIGGAALTGGRGTVRGTLLGAFVIGFLSDGLVIVGVSAYWQMVFMGAVIVIAVMLNTLQYGRRPRPAASSTPPPSSTPGDGPTEPHSPETSGQKTPVTTGTTT</sequence>
<feature type="transmembrane region" description="Helical" evidence="9">
    <location>
        <begin position="242"/>
        <end position="261"/>
    </location>
</feature>
<feature type="transmembrane region" description="Helical" evidence="9">
    <location>
        <begin position="23"/>
        <end position="43"/>
    </location>
</feature>
<evidence type="ECO:0000256" key="2">
    <source>
        <dbReference type="ARBA" id="ARBA00022448"/>
    </source>
</evidence>
<evidence type="ECO:0000256" key="4">
    <source>
        <dbReference type="ARBA" id="ARBA00022519"/>
    </source>
</evidence>
<dbReference type="RefSeq" id="WP_152583675.1">
    <property type="nucleotide sequence ID" value="NZ_JAVJPO010000020.1"/>
</dbReference>
<keyword evidence="4" id="KW-0997">Cell inner membrane</keyword>
<feature type="transmembrane region" description="Helical" evidence="9">
    <location>
        <begin position="55"/>
        <end position="75"/>
    </location>
</feature>
<keyword evidence="6 9" id="KW-1133">Transmembrane helix</keyword>
<organism evidence="10 11">
    <name type="scientific">Microcella pacifica</name>
    <dbReference type="NCBI Taxonomy" id="2591847"/>
    <lineage>
        <taxon>Bacteria</taxon>
        <taxon>Bacillati</taxon>
        <taxon>Actinomycetota</taxon>
        <taxon>Actinomycetes</taxon>
        <taxon>Micrococcales</taxon>
        <taxon>Microbacteriaceae</taxon>
        <taxon>Microcella</taxon>
    </lineage>
</organism>
<feature type="compositionally biased region" description="Low complexity" evidence="8">
    <location>
        <begin position="372"/>
        <end position="385"/>
    </location>
</feature>
<dbReference type="Proteomes" id="UP000818266">
    <property type="component" value="Unassembled WGS sequence"/>
</dbReference>
<keyword evidence="7 9" id="KW-0472">Membrane</keyword>
<evidence type="ECO:0000256" key="3">
    <source>
        <dbReference type="ARBA" id="ARBA00022475"/>
    </source>
</evidence>
<gene>
    <name evidence="10" type="ORF">FK219_008515</name>
</gene>
<accession>A0A9E5JQV5</accession>
<evidence type="ECO:0000256" key="8">
    <source>
        <dbReference type="SAM" id="MobiDB-lite"/>
    </source>
</evidence>
<keyword evidence="2" id="KW-0813">Transport</keyword>
<keyword evidence="5 9" id="KW-0812">Transmembrane</keyword>
<keyword evidence="11" id="KW-1185">Reference proteome</keyword>
<keyword evidence="3" id="KW-1003">Cell membrane</keyword>
<proteinExistence type="predicted"/>
<reference evidence="10 11" key="2">
    <citation type="submission" date="2020-03" db="EMBL/GenBank/DDBJ databases">
        <title>Chryseoglobus sp. isolated from a deep-sea seamount.</title>
        <authorList>
            <person name="Zhang D.-C."/>
        </authorList>
    </citation>
    <scope>NUCLEOTIDE SEQUENCE [LARGE SCALE GENOMIC DNA]</scope>
    <source>
        <strain evidence="10 11">KN1116</strain>
    </source>
</reference>
<feature type="transmembrane region" description="Helical" evidence="9">
    <location>
        <begin position="117"/>
        <end position="138"/>
    </location>
</feature>
<protein>
    <submittedName>
        <fullName evidence="10">ABC transporter permease</fullName>
    </submittedName>
</protein>
<dbReference type="OrthoDB" id="5193167at2"/>
<feature type="region of interest" description="Disordered" evidence="8">
    <location>
        <begin position="345"/>
        <end position="385"/>
    </location>
</feature>
<evidence type="ECO:0000313" key="10">
    <source>
        <dbReference type="EMBL" id="NHF63281.1"/>
    </source>
</evidence>
<feature type="transmembrane region" description="Helical" evidence="9">
    <location>
        <begin position="187"/>
        <end position="211"/>
    </location>
</feature>
<feature type="transmembrane region" description="Helical" evidence="9">
    <location>
        <begin position="87"/>
        <end position="111"/>
    </location>
</feature>
<dbReference type="PANTHER" id="PTHR32196:SF21">
    <property type="entry name" value="ABC TRANSPORTER PERMEASE PROTEIN YPHD-RELATED"/>
    <property type="match status" value="1"/>
</dbReference>
<feature type="transmembrane region" description="Helical" evidence="9">
    <location>
        <begin position="298"/>
        <end position="315"/>
    </location>
</feature>
<feature type="transmembrane region" description="Helical" evidence="9">
    <location>
        <begin position="273"/>
        <end position="291"/>
    </location>
</feature>
<evidence type="ECO:0000256" key="6">
    <source>
        <dbReference type="ARBA" id="ARBA00022989"/>
    </source>
</evidence>
<comment type="caution">
    <text evidence="10">The sequence shown here is derived from an EMBL/GenBank/DDBJ whole genome shotgun (WGS) entry which is preliminary data.</text>
</comment>
<name>A0A9E5JQV5_9MICO</name>